<gene>
    <name evidence="3" type="ORF">RM764_08570</name>
</gene>
<protein>
    <recommendedName>
        <fullName evidence="5">Integral membrane protein</fullName>
    </recommendedName>
</protein>
<feature type="region of interest" description="Disordered" evidence="1">
    <location>
        <begin position="1"/>
        <end position="23"/>
    </location>
</feature>
<name>A0ABU2TQ33_9ACTN</name>
<dbReference type="RefSeq" id="WP_311693625.1">
    <property type="nucleotide sequence ID" value="NZ_JAVREY010000007.1"/>
</dbReference>
<feature type="transmembrane region" description="Helical" evidence="2">
    <location>
        <begin position="68"/>
        <end position="91"/>
    </location>
</feature>
<dbReference type="Proteomes" id="UP001183809">
    <property type="component" value="Unassembled WGS sequence"/>
</dbReference>
<keyword evidence="2" id="KW-0472">Membrane</keyword>
<evidence type="ECO:0000313" key="3">
    <source>
        <dbReference type="EMBL" id="MDT0463068.1"/>
    </source>
</evidence>
<feature type="transmembrane region" description="Helical" evidence="2">
    <location>
        <begin position="37"/>
        <end position="56"/>
    </location>
</feature>
<proteinExistence type="predicted"/>
<evidence type="ECO:0000256" key="1">
    <source>
        <dbReference type="SAM" id="MobiDB-lite"/>
    </source>
</evidence>
<feature type="transmembrane region" description="Helical" evidence="2">
    <location>
        <begin position="98"/>
        <end position="116"/>
    </location>
</feature>
<evidence type="ECO:0008006" key="5">
    <source>
        <dbReference type="Google" id="ProtNLM"/>
    </source>
</evidence>
<keyword evidence="2" id="KW-0812">Transmembrane</keyword>
<sequence length="156" mass="16942">MTHATPASGASRTPVTAPRGPVTRYRPPDIFDHRVHLTGRVAVPVLLGLLYGYWAAANRRAAGPITGWNILFGFVCAIVFAVLCAGLFTLARRLRRELHAVLWAAFAGIAFGFLYSQTGQSVLLATGLSLAVAVAFFAFNFYRYYTHEDATGHKVG</sequence>
<evidence type="ECO:0000256" key="2">
    <source>
        <dbReference type="SAM" id="Phobius"/>
    </source>
</evidence>
<feature type="transmembrane region" description="Helical" evidence="2">
    <location>
        <begin position="122"/>
        <end position="142"/>
    </location>
</feature>
<evidence type="ECO:0000313" key="4">
    <source>
        <dbReference type="Proteomes" id="UP001183809"/>
    </source>
</evidence>
<comment type="caution">
    <text evidence="3">The sequence shown here is derived from an EMBL/GenBank/DDBJ whole genome shotgun (WGS) entry which is preliminary data.</text>
</comment>
<reference evidence="4" key="1">
    <citation type="submission" date="2023-07" db="EMBL/GenBank/DDBJ databases">
        <title>30 novel species of actinomycetes from the DSMZ collection.</title>
        <authorList>
            <person name="Nouioui I."/>
        </authorList>
    </citation>
    <scope>NUCLEOTIDE SEQUENCE [LARGE SCALE GENOMIC DNA]</scope>
    <source>
        <strain evidence="4">DSM 41699</strain>
    </source>
</reference>
<accession>A0ABU2TQ33</accession>
<dbReference type="EMBL" id="JAVREY010000007">
    <property type="protein sequence ID" value="MDT0463068.1"/>
    <property type="molecule type" value="Genomic_DNA"/>
</dbReference>
<organism evidence="3 4">
    <name type="scientific">Streptomyces gibsoniae</name>
    <dbReference type="NCBI Taxonomy" id="3075529"/>
    <lineage>
        <taxon>Bacteria</taxon>
        <taxon>Bacillati</taxon>
        <taxon>Actinomycetota</taxon>
        <taxon>Actinomycetes</taxon>
        <taxon>Kitasatosporales</taxon>
        <taxon>Streptomycetaceae</taxon>
        <taxon>Streptomyces</taxon>
    </lineage>
</organism>
<keyword evidence="4" id="KW-1185">Reference proteome</keyword>
<keyword evidence="2" id="KW-1133">Transmembrane helix</keyword>